<dbReference type="EMBL" id="CM041542">
    <property type="protein sequence ID" value="KAI3365075.1"/>
    <property type="molecule type" value="Genomic_DNA"/>
</dbReference>
<reference evidence="1" key="1">
    <citation type="submission" date="2022-04" db="EMBL/GenBank/DDBJ databases">
        <title>Jade perch genome.</title>
        <authorList>
            <person name="Chao B."/>
        </authorList>
    </citation>
    <scope>NUCLEOTIDE SEQUENCE</scope>
    <source>
        <strain evidence="1">CB-2022</strain>
    </source>
</reference>
<gene>
    <name evidence="1" type="ORF">L3Q82_010187</name>
</gene>
<proteinExistence type="predicted"/>
<organism evidence="1 2">
    <name type="scientific">Scortum barcoo</name>
    <name type="common">barcoo grunter</name>
    <dbReference type="NCBI Taxonomy" id="214431"/>
    <lineage>
        <taxon>Eukaryota</taxon>
        <taxon>Metazoa</taxon>
        <taxon>Chordata</taxon>
        <taxon>Craniata</taxon>
        <taxon>Vertebrata</taxon>
        <taxon>Euteleostomi</taxon>
        <taxon>Actinopterygii</taxon>
        <taxon>Neopterygii</taxon>
        <taxon>Teleostei</taxon>
        <taxon>Neoteleostei</taxon>
        <taxon>Acanthomorphata</taxon>
        <taxon>Eupercaria</taxon>
        <taxon>Centrarchiformes</taxon>
        <taxon>Terapontoidei</taxon>
        <taxon>Terapontidae</taxon>
        <taxon>Scortum</taxon>
    </lineage>
</organism>
<name>A0ACB8WAN2_9TELE</name>
<comment type="caution">
    <text evidence="1">The sequence shown here is derived from an EMBL/GenBank/DDBJ whole genome shotgun (WGS) entry which is preliminary data.</text>
</comment>
<evidence type="ECO:0000313" key="2">
    <source>
        <dbReference type="Proteomes" id="UP000831701"/>
    </source>
</evidence>
<evidence type="ECO:0000313" key="1">
    <source>
        <dbReference type="EMBL" id="KAI3365075.1"/>
    </source>
</evidence>
<accession>A0ACB8WAN2</accession>
<dbReference type="Proteomes" id="UP000831701">
    <property type="component" value="Chromosome 12"/>
</dbReference>
<protein>
    <submittedName>
        <fullName evidence="1">Uncharacterized protein</fullName>
    </submittedName>
</protein>
<sequence>MAGASLAEAAANMERGSVPSSMLLRGSAGAEEEEEEDEEVLPLRAPQAGLCIRHLSGEERGRSPNTSGALSSDLMTMETSAVVRLRYEELLFYAACVCNCWCLCLCVCVCLEGRVCRRGGGGGMRLGSSWRWQLSRAMRLALRWCRLCRPQRGGRDGRAGGRFVELWSYSKLLLKSLYYNSLSNSDTLLDCAFEPVYWIRGQRDALVFVCLVILLTTSVLVIVYLFVLPRIVSTYAVHWIVWHLCCGHWLLVMVVFHYYKATTTSPGHPPKDKIHIPSVSICKKCISPKPPRTHHCSICNTCVLKMDHHCPWLNNCVGHFNHRYFFSFCLYMTLGCIYCSISSRHLFLEAYSAIERYYQTPPPTESLPETTAHKSIIFLWVLTSSVAVALGGLTLWHVILISRGETSVERHINRKETKRLREKGKVFRNPYHHGQINNWKLLFGVEKRSSGRLFFCSSVTGSRGSSCPPATFPTETASCGTAPSPEETPWPSDPHPLTLQHIEKLLTCIYTTSNVSHKSSSHFIRCDCCYNQSTTKKKKKLCSAEVSAALVFALLEGFMGSVAYKKALPVIFLPICFSV</sequence>
<keyword evidence="2" id="KW-1185">Reference proteome</keyword>